<dbReference type="InterPro" id="IPR016009">
    <property type="entry name" value="tRNA_MeTrfase_TRMD/TRM10"/>
</dbReference>
<evidence type="ECO:0000256" key="2">
    <source>
        <dbReference type="ARBA" id="ARBA00004496"/>
    </source>
</evidence>
<dbReference type="FunFam" id="1.10.1270.20:FF:000002">
    <property type="entry name" value="tRNA (guanine-N(1)-)-methyltransferase"/>
    <property type="match status" value="1"/>
</dbReference>
<evidence type="ECO:0000256" key="1">
    <source>
        <dbReference type="ARBA" id="ARBA00002634"/>
    </source>
</evidence>
<dbReference type="GO" id="GO:0052906">
    <property type="term" value="F:tRNA (guanine(37)-N1)-methyltransferase activity"/>
    <property type="evidence" value="ECO:0007669"/>
    <property type="project" value="UniProtKB-UniRule"/>
</dbReference>
<dbReference type="InterPro" id="IPR029028">
    <property type="entry name" value="Alpha/beta_knot_MTases"/>
</dbReference>
<dbReference type="Gene3D" id="1.10.1270.20">
    <property type="entry name" value="tRNA(m1g37)methyltransferase, domain 2"/>
    <property type="match status" value="1"/>
</dbReference>
<evidence type="ECO:0000256" key="10">
    <source>
        <dbReference type="ARBA" id="ARBA00022691"/>
    </source>
</evidence>
<feature type="binding site" evidence="15">
    <location>
        <begin position="226"/>
        <end position="231"/>
    </location>
    <ligand>
        <name>S-adenosyl-L-methionine</name>
        <dbReference type="ChEBI" id="CHEBI:59789"/>
    </ligand>
</feature>
<evidence type="ECO:0000256" key="15">
    <source>
        <dbReference type="HAMAP-Rule" id="MF_00605"/>
    </source>
</evidence>
<comment type="catalytic activity">
    <reaction evidence="14 15">
        <text>guanosine(37) in tRNA + S-adenosyl-L-methionine = N(1)-methylguanosine(37) in tRNA + S-adenosyl-L-homocysteine + H(+)</text>
        <dbReference type="Rhea" id="RHEA:36899"/>
        <dbReference type="Rhea" id="RHEA-COMP:10145"/>
        <dbReference type="Rhea" id="RHEA-COMP:10147"/>
        <dbReference type="ChEBI" id="CHEBI:15378"/>
        <dbReference type="ChEBI" id="CHEBI:57856"/>
        <dbReference type="ChEBI" id="CHEBI:59789"/>
        <dbReference type="ChEBI" id="CHEBI:73542"/>
        <dbReference type="ChEBI" id="CHEBI:74269"/>
        <dbReference type="EC" id="2.1.1.228"/>
    </reaction>
</comment>
<dbReference type="Proteomes" id="UP000475532">
    <property type="component" value="Unassembled WGS sequence"/>
</dbReference>
<feature type="domain" description="tRNA methyltransferase TRMD/TRM10-type" evidence="17">
    <location>
        <begin position="1"/>
        <end position="76"/>
    </location>
</feature>
<dbReference type="InterPro" id="IPR029026">
    <property type="entry name" value="tRNA_m1G_MTases_N"/>
</dbReference>
<dbReference type="HAMAP" id="MF_00605">
    <property type="entry name" value="TrmD"/>
    <property type="match status" value="1"/>
</dbReference>
<feature type="compositionally biased region" description="Polar residues" evidence="16">
    <location>
        <begin position="94"/>
        <end position="105"/>
    </location>
</feature>
<evidence type="ECO:0000313" key="19">
    <source>
        <dbReference type="Proteomes" id="UP000475532"/>
    </source>
</evidence>
<dbReference type="CDD" id="cd18080">
    <property type="entry name" value="TrmD-like"/>
    <property type="match status" value="1"/>
</dbReference>
<dbReference type="PANTHER" id="PTHR46417:SF1">
    <property type="entry name" value="TRNA (GUANINE-N(1)-)-METHYLTRANSFERASE"/>
    <property type="match status" value="1"/>
</dbReference>
<evidence type="ECO:0000259" key="17">
    <source>
        <dbReference type="Pfam" id="PF01746"/>
    </source>
</evidence>
<evidence type="ECO:0000256" key="13">
    <source>
        <dbReference type="ARBA" id="ARBA00033392"/>
    </source>
</evidence>
<comment type="subunit">
    <text evidence="4 15">Homodimer.</text>
</comment>
<evidence type="ECO:0000256" key="16">
    <source>
        <dbReference type="SAM" id="MobiDB-lite"/>
    </source>
</evidence>
<sequence>MKIDIVTIFPEYFAPLDISLLGKARRAGLLDVHVHDLRTWTHDRHRTVDDTPYGGGPGMVMKPTPWGEALDTLIPPPPTTTSPATTSPATSSANGLASSEASSTEGIVPVGSPMVRRAAFPVGEGAEAGGGVQAESGGSASFGGAASTGGGASAETAAVGVADAASAGVVPRLIIPTPSGRPFTQADAVRYAAEPWLVFACGRYEGIDSRVVEEARTRMPVDEVSLGDFVLAGGEVAVMVMIEAIARLVPGVLGNAESVTDDSFAPGAMESLLEGPVYTKPPVWRDRPVPDVLLSGNHGAIARWRRDEALRRTARHRPELLARLAPEDLDKRDRAVLREAGFPVDGEGMAD</sequence>
<protein>
    <recommendedName>
        <fullName evidence="6 15">tRNA (guanine-N(1)-)-methyltransferase</fullName>
        <ecNumber evidence="5 15">2.1.1.228</ecNumber>
    </recommendedName>
    <alternativeName>
        <fullName evidence="12 15">M1G-methyltransferase</fullName>
    </alternativeName>
    <alternativeName>
        <fullName evidence="13 15">tRNA [GM37] methyltransferase</fullName>
    </alternativeName>
</protein>
<dbReference type="AlphaFoldDB" id="A0A6L9QLE3"/>
<keyword evidence="7 15" id="KW-0963">Cytoplasm</keyword>
<feature type="compositionally biased region" description="Low complexity" evidence="16">
    <location>
        <begin position="81"/>
        <end position="93"/>
    </location>
</feature>
<evidence type="ECO:0000256" key="5">
    <source>
        <dbReference type="ARBA" id="ARBA00012807"/>
    </source>
</evidence>
<keyword evidence="11 15" id="KW-0819">tRNA processing</keyword>
<keyword evidence="8 15" id="KW-0489">Methyltransferase</keyword>
<dbReference type="EC" id="2.1.1.228" evidence="5 15"/>
<feature type="binding site" evidence="15">
    <location>
        <position position="202"/>
    </location>
    <ligand>
        <name>S-adenosyl-L-methionine</name>
        <dbReference type="ChEBI" id="CHEBI:59789"/>
    </ligand>
</feature>
<keyword evidence="9 15" id="KW-0808">Transferase</keyword>
<dbReference type="InterPro" id="IPR002649">
    <property type="entry name" value="tRNA_m1G_MeTrfase_TrmD"/>
</dbReference>
<comment type="caution">
    <text evidence="18">The sequence shown here is derived from an EMBL/GenBank/DDBJ whole genome shotgun (WGS) entry which is preliminary data.</text>
</comment>
<evidence type="ECO:0000256" key="8">
    <source>
        <dbReference type="ARBA" id="ARBA00022603"/>
    </source>
</evidence>
<dbReference type="EMBL" id="JAAGLI010000762">
    <property type="protein sequence ID" value="NEA26349.1"/>
    <property type="molecule type" value="Genomic_DNA"/>
</dbReference>
<evidence type="ECO:0000256" key="14">
    <source>
        <dbReference type="ARBA" id="ARBA00047783"/>
    </source>
</evidence>
<evidence type="ECO:0000256" key="7">
    <source>
        <dbReference type="ARBA" id="ARBA00022490"/>
    </source>
</evidence>
<dbReference type="GO" id="GO:0005829">
    <property type="term" value="C:cytosol"/>
    <property type="evidence" value="ECO:0007669"/>
    <property type="project" value="TreeGrafter"/>
</dbReference>
<feature type="compositionally biased region" description="Low complexity" evidence="16">
    <location>
        <begin position="133"/>
        <end position="145"/>
    </location>
</feature>
<gene>
    <name evidence="15" type="primary">trmD</name>
    <name evidence="18" type="ORF">G3I70_28205</name>
</gene>
<comment type="function">
    <text evidence="1 15">Specifically methylates guanosine-37 in various tRNAs.</text>
</comment>
<proteinExistence type="inferred from homology"/>
<comment type="subcellular location">
    <subcellularLocation>
        <location evidence="2 15">Cytoplasm</location>
    </subcellularLocation>
</comment>
<evidence type="ECO:0000256" key="9">
    <source>
        <dbReference type="ARBA" id="ARBA00022679"/>
    </source>
</evidence>
<comment type="similarity">
    <text evidence="3 15">Belongs to the RNA methyltransferase TrmD family.</text>
</comment>
<name>A0A6L9QLE3_9ACTN</name>
<feature type="domain" description="tRNA methyltransferase TRMD/TRM10-type" evidence="17">
    <location>
        <begin position="161"/>
        <end position="322"/>
    </location>
</feature>
<keyword evidence="10 15" id="KW-0949">S-adenosyl-L-methionine</keyword>
<dbReference type="GO" id="GO:0002939">
    <property type="term" value="P:tRNA N1-guanine methylation"/>
    <property type="evidence" value="ECO:0007669"/>
    <property type="project" value="TreeGrafter"/>
</dbReference>
<dbReference type="InterPro" id="IPR023148">
    <property type="entry name" value="tRNA_m1G_MeTrfase_C_sf"/>
</dbReference>
<feature type="region of interest" description="Disordered" evidence="16">
    <location>
        <begin position="73"/>
        <end position="108"/>
    </location>
</feature>
<evidence type="ECO:0000256" key="3">
    <source>
        <dbReference type="ARBA" id="ARBA00007630"/>
    </source>
</evidence>
<evidence type="ECO:0000256" key="12">
    <source>
        <dbReference type="ARBA" id="ARBA00029736"/>
    </source>
</evidence>
<organism evidence="18 19">
    <name type="scientific">Actinomadura bangladeshensis</name>
    <dbReference type="NCBI Taxonomy" id="453573"/>
    <lineage>
        <taxon>Bacteria</taxon>
        <taxon>Bacillati</taxon>
        <taxon>Actinomycetota</taxon>
        <taxon>Actinomycetes</taxon>
        <taxon>Streptosporangiales</taxon>
        <taxon>Thermomonosporaceae</taxon>
        <taxon>Actinomadura</taxon>
    </lineage>
</organism>
<dbReference type="SUPFAM" id="SSF75217">
    <property type="entry name" value="alpha/beta knot"/>
    <property type="match status" value="2"/>
</dbReference>
<evidence type="ECO:0000256" key="4">
    <source>
        <dbReference type="ARBA" id="ARBA00011738"/>
    </source>
</evidence>
<feature type="region of interest" description="Disordered" evidence="16">
    <location>
        <begin position="127"/>
        <end position="149"/>
    </location>
</feature>
<evidence type="ECO:0000313" key="18">
    <source>
        <dbReference type="EMBL" id="NEA26349.1"/>
    </source>
</evidence>
<evidence type="ECO:0000256" key="6">
    <source>
        <dbReference type="ARBA" id="ARBA00014679"/>
    </source>
</evidence>
<accession>A0A6L9QLE3</accession>
<dbReference type="Pfam" id="PF01746">
    <property type="entry name" value="tRNA_m1G_MT"/>
    <property type="match status" value="2"/>
</dbReference>
<dbReference type="PANTHER" id="PTHR46417">
    <property type="entry name" value="TRNA (GUANINE-N(1)-)-METHYLTRANSFERASE"/>
    <property type="match status" value="1"/>
</dbReference>
<reference evidence="18 19" key="1">
    <citation type="submission" date="2020-01" db="EMBL/GenBank/DDBJ databases">
        <title>Insect and environment-associated Actinomycetes.</title>
        <authorList>
            <person name="Currrie C."/>
            <person name="Chevrette M."/>
            <person name="Carlson C."/>
            <person name="Stubbendieck R."/>
            <person name="Wendt-Pienkowski E."/>
        </authorList>
    </citation>
    <scope>NUCLEOTIDE SEQUENCE [LARGE SCALE GENOMIC DNA]</scope>
    <source>
        <strain evidence="18 19">SID10258</strain>
    </source>
</reference>
<evidence type="ECO:0000256" key="11">
    <source>
        <dbReference type="ARBA" id="ARBA00022694"/>
    </source>
</evidence>
<dbReference type="Gene3D" id="3.40.1280.10">
    <property type="match status" value="2"/>
</dbReference>